<proteinExistence type="predicted"/>
<dbReference type="InterPro" id="IPR035094">
    <property type="entry name" value="EgtD"/>
</dbReference>
<evidence type="ECO:0000256" key="1">
    <source>
        <dbReference type="ARBA" id="ARBA00022603"/>
    </source>
</evidence>
<name>A0A7Y3RMR4_9PROT</name>
<feature type="domain" description="Histidine-specific methyltransferase SAM-dependent" evidence="3">
    <location>
        <begin position="7"/>
        <end position="305"/>
    </location>
</feature>
<dbReference type="AlphaFoldDB" id="A0A7Y3RMR4"/>
<dbReference type="InterPro" id="IPR017804">
    <property type="entry name" value="MeTrfase_EgtD-like"/>
</dbReference>
<dbReference type="Gene3D" id="3.40.50.150">
    <property type="entry name" value="Vaccinia Virus protein VP39"/>
    <property type="match status" value="1"/>
</dbReference>
<keyword evidence="5" id="KW-1185">Reference proteome</keyword>
<dbReference type="GO" id="GO:0032259">
    <property type="term" value="P:methylation"/>
    <property type="evidence" value="ECO:0007669"/>
    <property type="project" value="UniProtKB-KW"/>
</dbReference>
<gene>
    <name evidence="4" type="primary">egtD</name>
    <name evidence="4" type="ORF">HK107_09075</name>
</gene>
<dbReference type="InterPro" id="IPR019257">
    <property type="entry name" value="MeTrfase_dom"/>
</dbReference>
<dbReference type="PIRSF" id="PIRSF018005">
    <property type="entry name" value="UCP018005"/>
    <property type="match status" value="1"/>
</dbReference>
<dbReference type="SUPFAM" id="SSF53335">
    <property type="entry name" value="S-adenosyl-L-methionine-dependent methyltransferases"/>
    <property type="match status" value="1"/>
</dbReference>
<organism evidence="4 5">
    <name type="scientific">Parvularcula mediterranea</name>
    <dbReference type="NCBI Taxonomy" id="2732508"/>
    <lineage>
        <taxon>Bacteria</taxon>
        <taxon>Pseudomonadati</taxon>
        <taxon>Pseudomonadota</taxon>
        <taxon>Alphaproteobacteria</taxon>
        <taxon>Parvularculales</taxon>
        <taxon>Parvularculaceae</taxon>
        <taxon>Parvularcula</taxon>
    </lineage>
</organism>
<sequence>MNEDFLRDVLEGLKRPQPSLPAKWLYDQTGSELFEEITQTDDYYVTRTEAEVMEEVYPELRAICGEDAAIAEFGSGAGIKSRRLIEEMKPSAYVMIDVAEDFLRDSEKRLRADFPAVQVTGVVGDFHNAVKLPQSFEGATCRLGFFPGSTIGNFEEGGAQDFLSKSRETLGDRSRFLVGVDLVKDEDVLLAAYDDDEGVTRRFTKNVLVRMKTELDAEIDLDAFEAIALWNSDAERIELGNLAMSDTEIAVGGERFQFAKGDLLHTENSHKFTEASFTRIAEASGWKIAKMWTDPRQWFGVFLLEAD</sequence>
<evidence type="ECO:0000259" key="3">
    <source>
        <dbReference type="Pfam" id="PF10017"/>
    </source>
</evidence>
<dbReference type="EMBL" id="JABFCX010000003">
    <property type="protein sequence ID" value="NNU16470.1"/>
    <property type="molecule type" value="Genomic_DNA"/>
</dbReference>
<accession>A0A7Y3RMR4</accession>
<comment type="caution">
    <text evidence="4">The sequence shown here is derived from an EMBL/GenBank/DDBJ whole genome shotgun (WGS) entry which is preliminary data.</text>
</comment>
<evidence type="ECO:0000256" key="2">
    <source>
        <dbReference type="ARBA" id="ARBA00022679"/>
    </source>
</evidence>
<keyword evidence="2 4" id="KW-0808">Transferase</keyword>
<dbReference type="NCBIfam" id="TIGR03438">
    <property type="entry name" value="egtD_ergothio"/>
    <property type="match status" value="1"/>
</dbReference>
<dbReference type="GO" id="GO:0052706">
    <property type="term" value="F:L-histidine N(alpha)-methyltransferase activity"/>
    <property type="evidence" value="ECO:0007669"/>
    <property type="project" value="UniProtKB-EC"/>
</dbReference>
<dbReference type="PANTHER" id="PTHR43397">
    <property type="entry name" value="ERGOTHIONEINE BIOSYNTHESIS PROTEIN 1"/>
    <property type="match status" value="1"/>
</dbReference>
<dbReference type="EC" id="2.1.1.44" evidence="4"/>
<dbReference type="PANTHER" id="PTHR43397:SF1">
    <property type="entry name" value="ERGOTHIONEINE BIOSYNTHESIS PROTEIN 1"/>
    <property type="match status" value="1"/>
</dbReference>
<reference evidence="4 5" key="1">
    <citation type="submission" date="2020-05" db="EMBL/GenBank/DDBJ databases">
        <title>Parvularcula mediterraneae sp. nov., isolated from polypropylene straw from shallow seawater of the seashore of Laganas in Zakynthos island, Greece.</title>
        <authorList>
            <person name="Szabo I."/>
            <person name="Al-Omari J."/>
            <person name="Rado J."/>
            <person name="Szerdahelyi G.S."/>
        </authorList>
    </citation>
    <scope>NUCLEOTIDE SEQUENCE [LARGE SCALE GENOMIC DNA]</scope>
    <source>
        <strain evidence="4 5">ZS-1/3</strain>
    </source>
</reference>
<protein>
    <submittedName>
        <fullName evidence="4">L-histidine N(Alpha)-methyltransferase</fullName>
        <ecNumber evidence="4">2.1.1.44</ecNumber>
    </submittedName>
</protein>
<evidence type="ECO:0000313" key="4">
    <source>
        <dbReference type="EMBL" id="NNU16470.1"/>
    </source>
</evidence>
<dbReference type="Proteomes" id="UP000536835">
    <property type="component" value="Unassembled WGS sequence"/>
</dbReference>
<dbReference type="Pfam" id="PF10017">
    <property type="entry name" value="Methyltransf_33"/>
    <property type="match status" value="1"/>
</dbReference>
<dbReference type="RefSeq" id="WP_173198950.1">
    <property type="nucleotide sequence ID" value="NZ_JABFCX010000003.1"/>
</dbReference>
<dbReference type="InterPro" id="IPR051128">
    <property type="entry name" value="EgtD_Methyltrsf_superfamily"/>
</dbReference>
<keyword evidence="1 4" id="KW-0489">Methyltransferase</keyword>
<dbReference type="InterPro" id="IPR029063">
    <property type="entry name" value="SAM-dependent_MTases_sf"/>
</dbReference>
<evidence type="ECO:0000313" key="5">
    <source>
        <dbReference type="Proteomes" id="UP000536835"/>
    </source>
</evidence>